<comment type="caution">
    <text evidence="5">The sequence shown here is derived from an EMBL/GenBank/DDBJ whole genome shotgun (WGS) entry which is preliminary data.</text>
</comment>
<comment type="cofactor">
    <cofactor evidence="3">
        <name>Zn(2+)</name>
        <dbReference type="ChEBI" id="CHEBI:29105"/>
    </cofactor>
    <text evidence="3">Binds 1 divalent metal cation per subunit.</text>
</comment>
<keyword evidence="3" id="KW-0479">Metal-binding</keyword>
<dbReference type="GO" id="GO:0005509">
    <property type="term" value="F:calcium ion binding"/>
    <property type="evidence" value="ECO:0007669"/>
    <property type="project" value="TreeGrafter"/>
</dbReference>
<gene>
    <name evidence="5" type="primary">araB_2</name>
    <name evidence="5" type="ORF">BHE75_02625</name>
</gene>
<dbReference type="EC" id="3.1.1.15" evidence="5"/>
<dbReference type="RefSeq" id="WP_070934115.1">
    <property type="nucleotide sequence ID" value="NZ_MIPT01000001.1"/>
</dbReference>
<sequence length="283" mass="30504">MAAVRVVPRDRVDVLGEGLFWSVRDGALLWTDILGRRINRFRPATGQVESWEVGDVVGWIIGRAKGGFVAGIGRSIAQVSFDPFICETLADIPGEPATNRVNDAAADPQGQLWLGTMPYACDAPTGSFYRFSKGGISRAAPEPFTIPNGPAIDPTGRFLLHTDSAMGVIFRHELHDGVLGPREPFVTFENGWGSPDGMAFDAEGHLWVACWGAGCVTRFSPEGRPVRRIELPASQISNCTFGGADLDRLYVTSAADGVDEEHGGALFEVDPGCRGLPPFPYED</sequence>
<dbReference type="GO" id="GO:0050021">
    <property type="term" value="F:L-arabinonolactonase activity"/>
    <property type="evidence" value="ECO:0007669"/>
    <property type="project" value="UniProtKB-EC"/>
</dbReference>
<dbReference type="AlphaFoldDB" id="A0A1S1HGP3"/>
<feature type="binding site" evidence="3">
    <location>
        <position position="102"/>
    </location>
    <ligand>
        <name>substrate</name>
    </ligand>
</feature>
<comment type="similarity">
    <text evidence="1">Belongs to the SMP-30/CGR1 family.</text>
</comment>
<dbReference type="Gene3D" id="2.120.10.30">
    <property type="entry name" value="TolB, C-terminal domain"/>
    <property type="match status" value="1"/>
</dbReference>
<dbReference type="PRINTS" id="PR01790">
    <property type="entry name" value="SMP30FAMILY"/>
</dbReference>
<evidence type="ECO:0000259" key="4">
    <source>
        <dbReference type="Pfam" id="PF08450"/>
    </source>
</evidence>
<dbReference type="InterPro" id="IPR011042">
    <property type="entry name" value="6-blade_b-propeller_TolB-like"/>
</dbReference>
<dbReference type="OrthoDB" id="2633250at2"/>
<feature type="binding site" evidence="3">
    <location>
        <position position="100"/>
    </location>
    <ligand>
        <name>substrate</name>
    </ligand>
</feature>
<keyword evidence="6" id="KW-1185">Reference proteome</keyword>
<dbReference type="Pfam" id="PF08450">
    <property type="entry name" value="SGL"/>
    <property type="match status" value="1"/>
</dbReference>
<feature type="binding site" evidence="3">
    <location>
        <position position="196"/>
    </location>
    <ligand>
        <name>a divalent metal cation</name>
        <dbReference type="ChEBI" id="CHEBI:60240"/>
    </ligand>
</feature>
<keyword evidence="5" id="KW-0378">Hydrolase</keyword>
<evidence type="ECO:0000313" key="5">
    <source>
        <dbReference type="EMBL" id="OHT20626.1"/>
    </source>
</evidence>
<dbReference type="SUPFAM" id="SSF63829">
    <property type="entry name" value="Calcium-dependent phosphotriesterase"/>
    <property type="match status" value="1"/>
</dbReference>
<feature type="binding site" evidence="3">
    <location>
        <position position="17"/>
    </location>
    <ligand>
        <name>a divalent metal cation</name>
        <dbReference type="ChEBI" id="CHEBI:60240"/>
    </ligand>
</feature>
<feature type="domain" description="SMP-30/Gluconolactonase/LRE-like region" evidence="4">
    <location>
        <begin position="15"/>
        <end position="254"/>
    </location>
</feature>
<dbReference type="InterPro" id="IPR013658">
    <property type="entry name" value="SGL"/>
</dbReference>
<evidence type="ECO:0000256" key="2">
    <source>
        <dbReference type="PIRSR" id="PIRSR605511-1"/>
    </source>
</evidence>
<dbReference type="InterPro" id="IPR005511">
    <property type="entry name" value="SMP-30"/>
</dbReference>
<feature type="active site" description="Proton donor/acceptor" evidence="2">
    <location>
        <position position="196"/>
    </location>
</feature>
<dbReference type="GO" id="GO:0004341">
    <property type="term" value="F:gluconolactonase activity"/>
    <property type="evidence" value="ECO:0007669"/>
    <property type="project" value="TreeGrafter"/>
</dbReference>
<dbReference type="PANTHER" id="PTHR10907">
    <property type="entry name" value="REGUCALCIN"/>
    <property type="match status" value="1"/>
</dbReference>
<dbReference type="PANTHER" id="PTHR10907:SF47">
    <property type="entry name" value="REGUCALCIN"/>
    <property type="match status" value="1"/>
</dbReference>
<evidence type="ECO:0000256" key="3">
    <source>
        <dbReference type="PIRSR" id="PIRSR605511-2"/>
    </source>
</evidence>
<reference evidence="5 6" key="1">
    <citation type="submission" date="2016-09" db="EMBL/GenBank/DDBJ databases">
        <title>Metabolic pathway, cell adaptation mechanisms and a novel monoxygenase revealed through proteogenomic-transcription analysis of a Sphingomonas haloaromaticamans strain degrading the fungicide ortho-phenylphenol.</title>
        <authorList>
            <person name="Perruchon C."/>
            <person name="Papadopoulou E.S."/>
            <person name="Rousidou C."/>
            <person name="Vasileiadis S."/>
            <person name="Tanou G."/>
            <person name="Amoutzias G."/>
            <person name="Molassiotis A."/>
            <person name="Karpouzas D.G."/>
        </authorList>
    </citation>
    <scope>NUCLEOTIDE SEQUENCE [LARGE SCALE GENOMIC DNA]</scope>
    <source>
        <strain evidence="5 6">P3</strain>
    </source>
</reference>
<evidence type="ECO:0000256" key="1">
    <source>
        <dbReference type="ARBA" id="ARBA00008853"/>
    </source>
</evidence>
<evidence type="ECO:0000313" key="6">
    <source>
        <dbReference type="Proteomes" id="UP000179467"/>
    </source>
</evidence>
<organism evidence="5 6">
    <name type="scientific">Edaphosphingomonas haloaromaticamans</name>
    <dbReference type="NCBI Taxonomy" id="653954"/>
    <lineage>
        <taxon>Bacteria</taxon>
        <taxon>Pseudomonadati</taxon>
        <taxon>Pseudomonadota</taxon>
        <taxon>Alphaproteobacteria</taxon>
        <taxon>Sphingomonadales</taxon>
        <taxon>Rhizorhabdaceae</taxon>
        <taxon>Edaphosphingomonas</taxon>
    </lineage>
</organism>
<dbReference type="GO" id="GO:0019853">
    <property type="term" value="P:L-ascorbic acid biosynthetic process"/>
    <property type="evidence" value="ECO:0007669"/>
    <property type="project" value="TreeGrafter"/>
</dbReference>
<accession>A0A1S1HGP3</accession>
<keyword evidence="3" id="KW-0862">Zinc</keyword>
<proteinExistence type="inferred from homology"/>
<dbReference type="Proteomes" id="UP000179467">
    <property type="component" value="Unassembled WGS sequence"/>
</dbReference>
<name>A0A1S1HGP3_9SPHN</name>
<protein>
    <submittedName>
        <fullName evidence="5">L-arabinolactonase</fullName>
        <ecNumber evidence="5">3.1.1.15</ecNumber>
    </submittedName>
</protein>
<dbReference type="EMBL" id="MIPT01000001">
    <property type="protein sequence ID" value="OHT20626.1"/>
    <property type="molecule type" value="Genomic_DNA"/>
</dbReference>
<feature type="binding site" evidence="3">
    <location>
        <position position="148"/>
    </location>
    <ligand>
        <name>a divalent metal cation</name>
        <dbReference type="ChEBI" id="CHEBI:60240"/>
    </ligand>
</feature>